<dbReference type="EMBL" id="CAKOGL010000016">
    <property type="protein sequence ID" value="CAH2096030.1"/>
    <property type="molecule type" value="Genomic_DNA"/>
</dbReference>
<protein>
    <submittedName>
        <fullName evidence="2">Uncharacterized protein</fullName>
    </submittedName>
</protein>
<dbReference type="AlphaFoldDB" id="A0AAU9UE44"/>
<proteinExistence type="predicted"/>
<organism evidence="2 3">
    <name type="scientific">Euphydryas editha</name>
    <name type="common">Edith's checkerspot</name>
    <dbReference type="NCBI Taxonomy" id="104508"/>
    <lineage>
        <taxon>Eukaryota</taxon>
        <taxon>Metazoa</taxon>
        <taxon>Ecdysozoa</taxon>
        <taxon>Arthropoda</taxon>
        <taxon>Hexapoda</taxon>
        <taxon>Insecta</taxon>
        <taxon>Pterygota</taxon>
        <taxon>Neoptera</taxon>
        <taxon>Endopterygota</taxon>
        <taxon>Lepidoptera</taxon>
        <taxon>Glossata</taxon>
        <taxon>Ditrysia</taxon>
        <taxon>Papilionoidea</taxon>
        <taxon>Nymphalidae</taxon>
        <taxon>Nymphalinae</taxon>
        <taxon>Euphydryas</taxon>
    </lineage>
</organism>
<name>A0AAU9UE44_EUPED</name>
<keyword evidence="3" id="KW-1185">Reference proteome</keyword>
<keyword evidence="1" id="KW-0732">Signal</keyword>
<accession>A0AAU9UE44</accession>
<evidence type="ECO:0000313" key="2">
    <source>
        <dbReference type="EMBL" id="CAH2096030.1"/>
    </source>
</evidence>
<reference evidence="2" key="1">
    <citation type="submission" date="2022-03" db="EMBL/GenBank/DDBJ databases">
        <authorList>
            <person name="Tunstrom K."/>
        </authorList>
    </citation>
    <scope>NUCLEOTIDE SEQUENCE</scope>
</reference>
<gene>
    <name evidence="2" type="ORF">EEDITHA_LOCUS11414</name>
</gene>
<evidence type="ECO:0000313" key="3">
    <source>
        <dbReference type="Proteomes" id="UP001153954"/>
    </source>
</evidence>
<evidence type="ECO:0000256" key="1">
    <source>
        <dbReference type="SAM" id="SignalP"/>
    </source>
</evidence>
<dbReference type="Proteomes" id="UP001153954">
    <property type="component" value="Unassembled WGS sequence"/>
</dbReference>
<comment type="caution">
    <text evidence="2">The sequence shown here is derived from an EMBL/GenBank/DDBJ whole genome shotgun (WGS) entry which is preliminary data.</text>
</comment>
<sequence>MYGLIRFLIIAFVLKVASALLDEKISNHFQSDVFTDFQKHWQLYRKSYENAIILALKDSYGQKGMNIYVRRSDDSLRISDGFYLTDNVVDLMLLDMTLTSLPYLTNPKVTFALASNVLTVEAGLSKMIVETRYLLFRNQSDILNTSLQDAYENSPFSFQQVENIGHLVIVAEDCMLVGYTLAKLSGHSVNLGHDTFQVRNCKFSIEISSYRPGFPPVIAPYFSKEQGASLELLLTKPIHEEFMPKFQAAVFSYVNTSLIFGEHLSKFRQYQDNIFREVSKNVTGLVRFLNNLTTASEQETINVDPLEVSWNVLVRGSILFKNDTLKEEYSFVAELKDITQNIEIDYNKLKFLFKFSNWRKMELSVIEVEKTLRTRKVHTAFVSGYLMNKLPKVLEKYFSIHLQSGGSQEPKLGGCVDVFTDFQKHWQLYRKSYENAIILALKDSYGHKGMNIYVRRSDDSLRISDGFYLTDNVVDLMLLDMTLTSLPYLTNPKVTFALASNVLTVEAGLSKMIVETRYLLFRNQSDILNTSLQDAYENSPFSFQQVENIGHLVIVAEDCMLVGYTLAKLSGHSVNLGHDTFQVRNCKFSIEISSYRPGFPPVIAPYFSKEQGASLELLLTKPIHEEFMPKFQAAVFSYVNTSLIFGEYLSKFRQYQDNIFREVSKNVTGLVRFLNNLTTASEQETINVDPLEVSWNALCQQGSCWNSFLIHNVTLHGLDTLYSSHNGGPFKLQSPLVAEALRFDSIMVRGSILFKNDTLKEEYSFVAELKDVTQNIEIDYNKLKLLFKFSNWR</sequence>
<feature type="chain" id="PRO_5043863394" evidence="1">
    <location>
        <begin position="20"/>
        <end position="793"/>
    </location>
</feature>
<feature type="signal peptide" evidence="1">
    <location>
        <begin position="1"/>
        <end position="19"/>
    </location>
</feature>